<dbReference type="RefSeq" id="WP_103905480.1">
    <property type="nucleotide sequence ID" value="NZ_CP049246.1"/>
</dbReference>
<dbReference type="AlphaFoldDB" id="A0A1H5VEP0"/>
<dbReference type="EMBL" id="FNUT01000003">
    <property type="protein sequence ID" value="SEF85516.1"/>
    <property type="molecule type" value="Genomic_DNA"/>
</dbReference>
<dbReference type="Gene3D" id="3.55.50.30">
    <property type="match status" value="1"/>
</dbReference>
<dbReference type="InterPro" id="IPR032508">
    <property type="entry name" value="FecR_C"/>
</dbReference>
<evidence type="ECO:0000313" key="5">
    <source>
        <dbReference type="Proteomes" id="UP000236731"/>
    </source>
</evidence>
<dbReference type="PANTHER" id="PTHR30273">
    <property type="entry name" value="PERIPLASMIC SIGNAL SENSOR AND SIGMA FACTOR ACTIVATOR FECR-RELATED"/>
    <property type="match status" value="1"/>
</dbReference>
<dbReference type="Proteomes" id="UP000236731">
    <property type="component" value="Unassembled WGS sequence"/>
</dbReference>
<proteinExistence type="predicted"/>
<protein>
    <submittedName>
        <fullName evidence="4">Uncharacterized protein</fullName>
    </submittedName>
</protein>
<keyword evidence="5" id="KW-1185">Reference proteome</keyword>
<dbReference type="Gene3D" id="2.60.120.1440">
    <property type="match status" value="1"/>
</dbReference>
<evidence type="ECO:0000313" key="4">
    <source>
        <dbReference type="EMBL" id="SEF85516.1"/>
    </source>
</evidence>
<organism evidence="4 5">
    <name type="scientific">Sphingobacterium lactis</name>
    <dbReference type="NCBI Taxonomy" id="797291"/>
    <lineage>
        <taxon>Bacteria</taxon>
        <taxon>Pseudomonadati</taxon>
        <taxon>Bacteroidota</taxon>
        <taxon>Sphingobacteriia</taxon>
        <taxon>Sphingobacteriales</taxon>
        <taxon>Sphingobacteriaceae</taxon>
        <taxon>Sphingobacterium</taxon>
    </lineage>
</organism>
<feature type="domain" description="FecR protein" evidence="2">
    <location>
        <begin position="159"/>
        <end position="253"/>
    </location>
</feature>
<feature type="domain" description="Protein FecR C-terminal" evidence="3">
    <location>
        <begin position="293"/>
        <end position="356"/>
    </location>
</feature>
<accession>A0A1H5VEP0</accession>
<dbReference type="InterPro" id="IPR006860">
    <property type="entry name" value="FecR"/>
</dbReference>
<evidence type="ECO:0000259" key="3">
    <source>
        <dbReference type="Pfam" id="PF16344"/>
    </source>
</evidence>
<reference evidence="5" key="1">
    <citation type="submission" date="2016-10" db="EMBL/GenBank/DDBJ databases">
        <authorList>
            <person name="Varghese N."/>
            <person name="Submissions S."/>
        </authorList>
    </citation>
    <scope>NUCLEOTIDE SEQUENCE [LARGE SCALE GENOMIC DNA]</scope>
    <source>
        <strain evidence="5">DSM 22361</strain>
    </source>
</reference>
<dbReference type="GO" id="GO:0016989">
    <property type="term" value="F:sigma factor antagonist activity"/>
    <property type="evidence" value="ECO:0007669"/>
    <property type="project" value="TreeGrafter"/>
</dbReference>
<dbReference type="Pfam" id="PF16344">
    <property type="entry name" value="FecR_C"/>
    <property type="match status" value="1"/>
</dbReference>
<dbReference type="Pfam" id="PF04773">
    <property type="entry name" value="FecR"/>
    <property type="match status" value="1"/>
</dbReference>
<feature type="transmembrane region" description="Helical" evidence="1">
    <location>
        <begin position="63"/>
        <end position="81"/>
    </location>
</feature>
<name>A0A1H5VEP0_9SPHI</name>
<dbReference type="InterPro" id="IPR012373">
    <property type="entry name" value="Ferrdict_sens_TM"/>
</dbReference>
<evidence type="ECO:0000256" key="1">
    <source>
        <dbReference type="SAM" id="Phobius"/>
    </source>
</evidence>
<keyword evidence="1" id="KW-0472">Membrane</keyword>
<gene>
    <name evidence="4" type="ORF">SAMN05421877_103104</name>
</gene>
<keyword evidence="1" id="KW-1133">Transmembrane helix</keyword>
<sequence>MSDTIQHLFAKIQRNAATDADIDCFRELLKTLPEEEYAYWLDKWTAHMEEQEVERPVSMPRRIFVATAALAALFIGAFFLIPKFSNQEIAEEHIAQMDSIIAAPAGNRAVLKLASGEEFNLNQDGDFLKIDQSSVRLGERTLFDKLSAEESNAAIQYHVLTTPKGGTMKVELPDGSKVQMNANSTLRFRADFALHRELQMSGELFFDVKRDEKHPFIVHTPNQRVKVLGTSFNINTYDADGREETSVASGLVEVSAAKQVVYLAKNQQAVSNKAGLSVHDADMSLILDWLSNEFIFKNATAIEVLREFERWYAIEIEVVDPHLLAKTRLWGNVQRSLNAYKALAQLNYFDIQYEVISEGGKKKIKVFKK</sequence>
<keyword evidence="1" id="KW-0812">Transmembrane</keyword>
<dbReference type="PANTHER" id="PTHR30273:SF2">
    <property type="entry name" value="PROTEIN FECR"/>
    <property type="match status" value="1"/>
</dbReference>
<evidence type="ECO:0000259" key="2">
    <source>
        <dbReference type="Pfam" id="PF04773"/>
    </source>
</evidence>
<dbReference type="OrthoDB" id="1097347at2"/>
<dbReference type="PIRSF" id="PIRSF018266">
    <property type="entry name" value="FecR"/>
    <property type="match status" value="1"/>
</dbReference>